<dbReference type="RefSeq" id="WP_282583932.1">
    <property type="nucleotide sequence ID" value="NZ_JAMOIM010000003.1"/>
</dbReference>
<dbReference type="PANTHER" id="PTHR12219:SF8">
    <property type="entry name" value="NADH DEHYDROGENASE [UBIQUINONE] IRON-SULFUR PROTEIN 4, MITOCHONDRIAL"/>
    <property type="match status" value="1"/>
</dbReference>
<keyword evidence="8" id="KW-1185">Reference proteome</keyword>
<organism evidence="7 8">
    <name type="scientific">Lichenifustis flavocetrariae</name>
    <dbReference type="NCBI Taxonomy" id="2949735"/>
    <lineage>
        <taxon>Bacteria</taxon>
        <taxon>Pseudomonadati</taxon>
        <taxon>Pseudomonadota</taxon>
        <taxon>Alphaproteobacteria</taxon>
        <taxon>Hyphomicrobiales</taxon>
        <taxon>Lichenihabitantaceae</taxon>
        <taxon>Lichenifustis</taxon>
    </lineage>
</organism>
<accession>A0AA42CHH8</accession>
<dbReference type="InterPro" id="IPR006885">
    <property type="entry name" value="NADH_UbQ_FeS_4_mit-like"/>
</dbReference>
<keyword evidence="2" id="KW-0813">Transport</keyword>
<dbReference type="InterPro" id="IPR038532">
    <property type="entry name" value="NDUFS4-like_sf"/>
</dbReference>
<dbReference type="Pfam" id="PF04800">
    <property type="entry name" value="NDUS4"/>
    <property type="match status" value="1"/>
</dbReference>
<dbReference type="Proteomes" id="UP001165667">
    <property type="component" value="Unassembled WGS sequence"/>
</dbReference>
<name>A0AA42CHH8_9HYPH</name>
<keyword evidence="6" id="KW-0472">Membrane</keyword>
<dbReference type="EMBL" id="JAMOIM010000003">
    <property type="protein sequence ID" value="MCW6507563.1"/>
    <property type="molecule type" value="Genomic_DNA"/>
</dbReference>
<gene>
    <name evidence="7" type="ORF">M8523_05955</name>
</gene>
<dbReference type="AlphaFoldDB" id="A0AA42CHH8"/>
<evidence type="ECO:0000256" key="2">
    <source>
        <dbReference type="ARBA" id="ARBA00022448"/>
    </source>
</evidence>
<sequence>MIARIYRPSKGATSSGQGRTKTWILEYERSIAREIEPLMGWTSSSETSSQVKIPFDTKEDAIAFIEKLGIAYRVEEPKPDAVRRGLSYSDNFKNSRTGMWTH</sequence>
<evidence type="ECO:0000256" key="1">
    <source>
        <dbReference type="ARBA" id="ARBA00004370"/>
    </source>
</evidence>
<keyword evidence="4" id="KW-0809">Transit peptide</keyword>
<comment type="subcellular location">
    <subcellularLocation>
        <location evidence="1">Membrane</location>
    </subcellularLocation>
</comment>
<evidence type="ECO:0000256" key="5">
    <source>
        <dbReference type="ARBA" id="ARBA00022982"/>
    </source>
</evidence>
<keyword evidence="3" id="KW-0679">Respiratory chain</keyword>
<dbReference type="Gene3D" id="3.30.160.190">
    <property type="entry name" value="atu1810 like domain"/>
    <property type="match status" value="1"/>
</dbReference>
<reference evidence="7" key="1">
    <citation type="submission" date="2022-05" db="EMBL/GenBank/DDBJ databases">
        <authorList>
            <person name="Pankratov T."/>
        </authorList>
    </citation>
    <scope>NUCLEOTIDE SEQUENCE</scope>
    <source>
        <strain evidence="7">BP6-180914</strain>
    </source>
</reference>
<evidence type="ECO:0000256" key="6">
    <source>
        <dbReference type="ARBA" id="ARBA00023136"/>
    </source>
</evidence>
<dbReference type="GO" id="GO:0016020">
    <property type="term" value="C:membrane"/>
    <property type="evidence" value="ECO:0007669"/>
    <property type="project" value="UniProtKB-SubCell"/>
</dbReference>
<comment type="caution">
    <text evidence="7">The sequence shown here is derived from an EMBL/GenBank/DDBJ whole genome shotgun (WGS) entry which is preliminary data.</text>
</comment>
<dbReference type="PANTHER" id="PTHR12219">
    <property type="entry name" value="NADH-UBIQUINONE OXIDOREDUCTASE"/>
    <property type="match status" value="1"/>
</dbReference>
<evidence type="ECO:0000313" key="8">
    <source>
        <dbReference type="Proteomes" id="UP001165667"/>
    </source>
</evidence>
<keyword evidence="5" id="KW-0249">Electron transport</keyword>
<protein>
    <submittedName>
        <fullName evidence="7">ETC complex I subunit</fullName>
    </submittedName>
</protein>
<dbReference type="GO" id="GO:0022900">
    <property type="term" value="P:electron transport chain"/>
    <property type="evidence" value="ECO:0007669"/>
    <property type="project" value="InterPro"/>
</dbReference>
<proteinExistence type="predicted"/>
<evidence type="ECO:0000256" key="4">
    <source>
        <dbReference type="ARBA" id="ARBA00022946"/>
    </source>
</evidence>
<evidence type="ECO:0000256" key="3">
    <source>
        <dbReference type="ARBA" id="ARBA00022660"/>
    </source>
</evidence>
<evidence type="ECO:0000313" key="7">
    <source>
        <dbReference type="EMBL" id="MCW6507563.1"/>
    </source>
</evidence>